<dbReference type="InterPro" id="IPR051908">
    <property type="entry name" value="Ribosomal_N-acetyltransferase"/>
</dbReference>
<dbReference type="GO" id="GO:1990189">
    <property type="term" value="F:protein N-terminal-serine acetyltransferase activity"/>
    <property type="evidence" value="ECO:0007669"/>
    <property type="project" value="TreeGrafter"/>
</dbReference>
<dbReference type="PANTHER" id="PTHR43441:SF10">
    <property type="entry name" value="ACETYLTRANSFERASE"/>
    <property type="match status" value="1"/>
</dbReference>
<keyword evidence="3" id="KW-1185">Reference proteome</keyword>
<dbReference type="AlphaFoldDB" id="A0A495W7T9"/>
<evidence type="ECO:0000259" key="1">
    <source>
        <dbReference type="PROSITE" id="PS51186"/>
    </source>
</evidence>
<feature type="domain" description="N-acetyltransferase" evidence="1">
    <location>
        <begin position="11"/>
        <end position="174"/>
    </location>
</feature>
<accession>A0A495W7T9</accession>
<dbReference type="Pfam" id="PF13302">
    <property type="entry name" value="Acetyltransf_3"/>
    <property type="match status" value="1"/>
</dbReference>
<keyword evidence="2" id="KW-0808">Transferase</keyword>
<protein>
    <submittedName>
        <fullName evidence="2">RimJ/RimL family protein N-acetyltransferase</fullName>
    </submittedName>
</protein>
<dbReference type="Gene3D" id="3.40.630.30">
    <property type="match status" value="1"/>
</dbReference>
<evidence type="ECO:0000313" key="3">
    <source>
        <dbReference type="Proteomes" id="UP000282084"/>
    </source>
</evidence>
<sequence>MEPVPLDAGAFTLDQLTVADGPALLAALADGEIRRRLPGYALADADAARAFIGFRAWQWATGERFSWAVRDAGGALAGEVGLRDVNPRDRAVSVFCWTAAAHRGRGVAATALTAALRYAFDVAGAHRVGYRHAAGNHGSRRVAEKCGFTLEGTSRGAELVDGRHHDLLQWYRLATD</sequence>
<dbReference type="PROSITE" id="PS51186">
    <property type="entry name" value="GNAT"/>
    <property type="match status" value="1"/>
</dbReference>
<dbReference type="GO" id="GO:0005737">
    <property type="term" value="C:cytoplasm"/>
    <property type="evidence" value="ECO:0007669"/>
    <property type="project" value="TreeGrafter"/>
</dbReference>
<name>A0A495W7T9_9PSEU</name>
<comment type="caution">
    <text evidence="2">The sequence shown here is derived from an EMBL/GenBank/DDBJ whole genome shotgun (WGS) entry which is preliminary data.</text>
</comment>
<evidence type="ECO:0000313" key="2">
    <source>
        <dbReference type="EMBL" id="RKT57539.1"/>
    </source>
</evidence>
<dbReference type="Proteomes" id="UP000282084">
    <property type="component" value="Unassembled WGS sequence"/>
</dbReference>
<organism evidence="2 3">
    <name type="scientific">Saccharothrix australiensis</name>
    <dbReference type="NCBI Taxonomy" id="2072"/>
    <lineage>
        <taxon>Bacteria</taxon>
        <taxon>Bacillati</taxon>
        <taxon>Actinomycetota</taxon>
        <taxon>Actinomycetes</taxon>
        <taxon>Pseudonocardiales</taxon>
        <taxon>Pseudonocardiaceae</taxon>
        <taxon>Saccharothrix</taxon>
    </lineage>
</organism>
<dbReference type="InterPro" id="IPR000182">
    <property type="entry name" value="GNAT_dom"/>
</dbReference>
<proteinExistence type="predicted"/>
<dbReference type="SUPFAM" id="SSF55729">
    <property type="entry name" value="Acyl-CoA N-acyltransferases (Nat)"/>
    <property type="match status" value="1"/>
</dbReference>
<reference evidence="2 3" key="1">
    <citation type="submission" date="2018-10" db="EMBL/GenBank/DDBJ databases">
        <title>Sequencing the genomes of 1000 actinobacteria strains.</title>
        <authorList>
            <person name="Klenk H.-P."/>
        </authorList>
    </citation>
    <scope>NUCLEOTIDE SEQUENCE [LARGE SCALE GENOMIC DNA]</scope>
    <source>
        <strain evidence="2 3">DSM 43800</strain>
    </source>
</reference>
<dbReference type="PANTHER" id="PTHR43441">
    <property type="entry name" value="RIBOSOMAL-PROTEIN-SERINE ACETYLTRANSFERASE"/>
    <property type="match status" value="1"/>
</dbReference>
<dbReference type="InterPro" id="IPR016181">
    <property type="entry name" value="Acyl_CoA_acyltransferase"/>
</dbReference>
<dbReference type="EMBL" id="RBXO01000001">
    <property type="protein sequence ID" value="RKT57539.1"/>
    <property type="molecule type" value="Genomic_DNA"/>
</dbReference>
<dbReference type="GO" id="GO:0008999">
    <property type="term" value="F:protein-N-terminal-alanine acetyltransferase activity"/>
    <property type="evidence" value="ECO:0007669"/>
    <property type="project" value="TreeGrafter"/>
</dbReference>
<dbReference type="OrthoDB" id="2061990at2"/>
<gene>
    <name evidence="2" type="ORF">C8E97_6261</name>
</gene>
<dbReference type="RefSeq" id="WP_121009312.1">
    <property type="nucleotide sequence ID" value="NZ_RBXO01000001.1"/>
</dbReference>